<dbReference type="Pfam" id="PF01668">
    <property type="entry name" value="SmpB"/>
    <property type="match status" value="1"/>
</dbReference>
<evidence type="ECO:0000256" key="1">
    <source>
        <dbReference type="ARBA" id="ARBA00022490"/>
    </source>
</evidence>
<dbReference type="NCBIfam" id="NF003843">
    <property type="entry name" value="PRK05422.1"/>
    <property type="match status" value="1"/>
</dbReference>
<gene>
    <name evidence="4" type="ORF">MNBD_GAMMA09-771</name>
</gene>
<organism evidence="4">
    <name type="scientific">hydrothermal vent metagenome</name>
    <dbReference type="NCBI Taxonomy" id="652676"/>
    <lineage>
        <taxon>unclassified sequences</taxon>
        <taxon>metagenomes</taxon>
        <taxon>ecological metagenomes</taxon>
    </lineage>
</organism>
<dbReference type="Gene3D" id="2.40.280.10">
    <property type="match status" value="1"/>
</dbReference>
<reference evidence="4" key="1">
    <citation type="submission" date="2018-06" db="EMBL/GenBank/DDBJ databases">
        <authorList>
            <person name="Zhirakovskaya E."/>
        </authorList>
    </citation>
    <scope>NUCLEOTIDE SEQUENCE</scope>
</reference>
<name>A0A3B0XKZ3_9ZZZZ</name>
<dbReference type="EMBL" id="UOFI01000058">
    <property type="protein sequence ID" value="VAW64853.1"/>
    <property type="molecule type" value="Genomic_DNA"/>
</dbReference>
<keyword evidence="2" id="KW-0694">RNA-binding</keyword>
<dbReference type="AlphaFoldDB" id="A0A3B0XKZ3"/>
<dbReference type="InterPro" id="IPR020081">
    <property type="entry name" value="SsrA-bd_prot_CS"/>
</dbReference>
<evidence type="ECO:0000256" key="3">
    <source>
        <dbReference type="SAM" id="MobiDB-lite"/>
    </source>
</evidence>
<dbReference type="GO" id="GO:0005829">
    <property type="term" value="C:cytosol"/>
    <property type="evidence" value="ECO:0007669"/>
    <property type="project" value="TreeGrafter"/>
</dbReference>
<dbReference type="PANTHER" id="PTHR30308">
    <property type="entry name" value="TMRNA-BINDING COMPONENT OF TRANS-TRANSLATION TAGGING COMPLEX"/>
    <property type="match status" value="1"/>
</dbReference>
<keyword evidence="1" id="KW-0963">Cytoplasm</keyword>
<evidence type="ECO:0000313" key="4">
    <source>
        <dbReference type="EMBL" id="VAW64853.1"/>
    </source>
</evidence>
<proteinExistence type="inferred from homology"/>
<dbReference type="InterPro" id="IPR023620">
    <property type="entry name" value="SmpB"/>
</dbReference>
<evidence type="ECO:0000256" key="2">
    <source>
        <dbReference type="ARBA" id="ARBA00022884"/>
    </source>
</evidence>
<feature type="region of interest" description="Disordered" evidence="3">
    <location>
        <begin position="132"/>
        <end position="162"/>
    </location>
</feature>
<dbReference type="SUPFAM" id="SSF74982">
    <property type="entry name" value="Small protein B (SmpB)"/>
    <property type="match status" value="1"/>
</dbReference>
<dbReference type="GO" id="GO:0003723">
    <property type="term" value="F:RNA binding"/>
    <property type="evidence" value="ECO:0007669"/>
    <property type="project" value="UniProtKB-KW"/>
</dbReference>
<dbReference type="PANTHER" id="PTHR30308:SF2">
    <property type="entry name" value="SSRA-BINDING PROTEIN"/>
    <property type="match status" value="1"/>
</dbReference>
<dbReference type="GO" id="GO:0070930">
    <property type="term" value="P:trans-translation-dependent protein tagging"/>
    <property type="evidence" value="ECO:0007669"/>
    <property type="project" value="TreeGrafter"/>
</dbReference>
<protein>
    <submittedName>
        <fullName evidence="4">TmRNA-binding protein SmpB</fullName>
    </submittedName>
</protein>
<dbReference type="NCBIfam" id="TIGR00086">
    <property type="entry name" value="smpB"/>
    <property type="match status" value="1"/>
</dbReference>
<dbReference type="CDD" id="cd09294">
    <property type="entry name" value="SmpB"/>
    <property type="match status" value="1"/>
</dbReference>
<dbReference type="InterPro" id="IPR000037">
    <property type="entry name" value="SsrA-bd_prot"/>
</dbReference>
<feature type="compositionally biased region" description="Basic and acidic residues" evidence="3">
    <location>
        <begin position="136"/>
        <end position="155"/>
    </location>
</feature>
<dbReference type="HAMAP" id="MF_00023">
    <property type="entry name" value="SmpB"/>
    <property type="match status" value="1"/>
</dbReference>
<dbReference type="PROSITE" id="PS01317">
    <property type="entry name" value="SSRP"/>
    <property type="match status" value="1"/>
</dbReference>
<sequence length="162" mass="18705">MANKNKKPAKKINSRIAQNKKARHDYTIEDTYDAGMVLEGWEVKSLREGRVQMSDTYVMVKNNEIFWLGGQITPLLSASTHVNPEPGRARKLLLNRREIDKLIGLVDRKGYTLVPLKMFWSKGRAKMQVGLAKGKQLHDKRADEKDRDWNRDKARILKGTHH</sequence>
<accession>A0A3B0XKZ3</accession>